<protein>
    <recommendedName>
        <fullName evidence="6">DUF4378 domain-containing protein</fullName>
    </recommendedName>
</protein>
<dbReference type="PANTHER" id="PTHR46836:SF8">
    <property type="entry name" value="AFADIN"/>
    <property type="match status" value="1"/>
</dbReference>
<dbReference type="PANTHER" id="PTHR46836">
    <property type="entry name" value="AFADIN"/>
    <property type="match status" value="1"/>
</dbReference>
<evidence type="ECO:0008006" key="6">
    <source>
        <dbReference type="Google" id="ProtNLM"/>
    </source>
</evidence>
<feature type="region of interest" description="Disordered" evidence="1">
    <location>
        <begin position="1"/>
        <end position="63"/>
    </location>
</feature>
<dbReference type="InterPro" id="IPR025486">
    <property type="entry name" value="DUF4378"/>
</dbReference>
<feature type="compositionally biased region" description="Low complexity" evidence="1">
    <location>
        <begin position="311"/>
        <end position="324"/>
    </location>
</feature>
<feature type="region of interest" description="Disordered" evidence="1">
    <location>
        <begin position="237"/>
        <end position="375"/>
    </location>
</feature>
<feature type="domain" description="DUF3741" evidence="2">
    <location>
        <begin position="106"/>
        <end position="150"/>
    </location>
</feature>
<evidence type="ECO:0000256" key="1">
    <source>
        <dbReference type="SAM" id="MobiDB-lite"/>
    </source>
</evidence>
<feature type="compositionally biased region" description="Polar residues" evidence="1">
    <location>
        <begin position="346"/>
        <end position="362"/>
    </location>
</feature>
<dbReference type="InterPro" id="IPR022212">
    <property type="entry name" value="DUF3741"/>
</dbReference>
<reference evidence="5" key="1">
    <citation type="submission" date="2019-03" db="EMBL/GenBank/DDBJ databases">
        <authorList>
            <person name="Mank J."/>
            <person name="Almeida P."/>
        </authorList>
    </citation>
    <scope>NUCLEOTIDE SEQUENCE</scope>
    <source>
        <strain evidence="5">78183</strain>
    </source>
</reference>
<evidence type="ECO:0000313" key="5">
    <source>
        <dbReference type="EMBL" id="VFU39003.1"/>
    </source>
</evidence>
<proteinExistence type="predicted"/>
<organism evidence="5">
    <name type="scientific">Salix viminalis</name>
    <name type="common">Common osier</name>
    <name type="synonym">Basket willow</name>
    <dbReference type="NCBI Taxonomy" id="40686"/>
    <lineage>
        <taxon>Eukaryota</taxon>
        <taxon>Viridiplantae</taxon>
        <taxon>Streptophyta</taxon>
        <taxon>Embryophyta</taxon>
        <taxon>Tracheophyta</taxon>
        <taxon>Spermatophyta</taxon>
        <taxon>Magnoliopsida</taxon>
        <taxon>eudicotyledons</taxon>
        <taxon>Gunneridae</taxon>
        <taxon>Pentapetalae</taxon>
        <taxon>rosids</taxon>
        <taxon>fabids</taxon>
        <taxon>Malpighiales</taxon>
        <taxon>Salicaceae</taxon>
        <taxon>Saliceae</taxon>
        <taxon>Salix</taxon>
    </lineage>
</organism>
<feature type="domain" description="DUF3741" evidence="4">
    <location>
        <begin position="9"/>
        <end position="26"/>
    </location>
</feature>
<feature type="compositionally biased region" description="Basic and acidic residues" evidence="1">
    <location>
        <begin position="293"/>
        <end position="306"/>
    </location>
</feature>
<name>A0A6N2LCW8_SALVM</name>
<evidence type="ECO:0000259" key="4">
    <source>
        <dbReference type="Pfam" id="PF14383"/>
    </source>
</evidence>
<dbReference type="AlphaFoldDB" id="A0A6N2LCW8"/>
<evidence type="ECO:0000259" key="3">
    <source>
        <dbReference type="Pfam" id="PF14309"/>
    </source>
</evidence>
<sequence length="936" mass="105129">MSRESESRSVIARLMGLDGLPQQKSSHKHPKKSMENYTQRMVFAEKAQRNRGSYGPRSSRKSYKDEQEFKDVFEVLDASKMDSSSYSSRGNGHSELTAAAEMAFIQQKFTDAKRLSTDEKLQNSKEFHEPIEDLDSNKDLLLKYLQQPDSLFTKHLHDLKGVPPKSHCGRTHIPAKKSSYPAHRGSIGLGCNIERENPMKNRRKPHPQNPVKLSKVQLDQKDESVILPTRIVVLKPNLGKMQNSKKNTSSSQSSHASPSDCRKHTEPPIIKNKEVASCGKKSFPDDAGSSRNKSRESREIAKEITRQMRKNFSNSSMNFSTSGFKGYARDESSSTENEPANESEETTATSRNSIDWSNRCRPSSSFSNESSVNKEARKRLSERWKMAQKTVDMGIVSQSSTLGEMLATPNLETRLGNSVAMICKKVSSDEVDCNHGTVRWDEPLGISSREGWKDVGTGNLLRSRSVSASSTVISSRRTDKHYENVFYDSYTIPKQVIWQERNRTIKGNFNKRECSSSRNSRSRSKKSNFSSCSYRDHSETSSDINFVQDQVQIDIAEDDSLEQICTVSETPASIVTDTGLVFENMVDVAIESKAMHSKPMDQESSTYVLIKGNSSASDLEVSSSQEPSNGPSKKGSIPMHPPLDEVETSASLKEADQPSPVSVLETPFPDDLSSGSECFESLSADLNGLRMQLQLLRLKSEAYEEGPVLIISSDEDDEEGPVGFTEPAQVAEESSEFSYMADVLLSSGINDVDPDTFLRTLHSPECPVKPLIFEEVEKKYCNHASWPRSDRRLLFDRLNLALLMIYQQHANSRPWVSSATMAGPKWIKNGLKDRVCEMVASHDMKAYRDTAAEKILDRESQWLDLREDVDIIGREIERLLTEELVRELYTIFEPSSITPDLSRNLVERASRVLDDSKDQYHSSEMEAVGSGDRNWA</sequence>
<feature type="region of interest" description="Disordered" evidence="1">
    <location>
        <begin position="616"/>
        <end position="676"/>
    </location>
</feature>
<dbReference type="Pfam" id="PF12552">
    <property type="entry name" value="DUF3741"/>
    <property type="match status" value="1"/>
</dbReference>
<feature type="compositionally biased region" description="Low complexity" evidence="1">
    <location>
        <begin position="242"/>
        <end position="259"/>
    </location>
</feature>
<accession>A0A6N2LCW8</accession>
<feature type="domain" description="DUF4378" evidence="3">
    <location>
        <begin position="736"/>
        <end position="887"/>
    </location>
</feature>
<feature type="region of interest" description="Disordered" evidence="1">
    <location>
        <begin position="509"/>
        <end position="538"/>
    </location>
</feature>
<dbReference type="InterPro" id="IPR032795">
    <property type="entry name" value="DUF3741-assoc"/>
</dbReference>
<feature type="compositionally biased region" description="Polar residues" evidence="1">
    <location>
        <begin position="616"/>
        <end position="631"/>
    </location>
</feature>
<dbReference type="Pfam" id="PF14383">
    <property type="entry name" value="VARLMGL"/>
    <property type="match status" value="1"/>
</dbReference>
<evidence type="ECO:0000259" key="2">
    <source>
        <dbReference type="Pfam" id="PF12552"/>
    </source>
</evidence>
<feature type="compositionally biased region" description="Basic and acidic residues" evidence="1">
    <location>
        <begin position="260"/>
        <end position="274"/>
    </location>
</feature>
<dbReference type="EMBL" id="CAADRP010001447">
    <property type="protein sequence ID" value="VFU39003.1"/>
    <property type="molecule type" value="Genomic_DNA"/>
</dbReference>
<dbReference type="Pfam" id="PF14309">
    <property type="entry name" value="DUF4378"/>
    <property type="match status" value="1"/>
</dbReference>
<gene>
    <name evidence="5" type="ORF">SVIM_LOCUS214502</name>
</gene>
<feature type="region of interest" description="Disordered" evidence="1">
    <location>
        <begin position="163"/>
        <end position="217"/>
    </location>
</feature>